<comment type="caution">
    <text evidence="2">The sequence shown here is derived from an EMBL/GenBank/DDBJ whole genome shotgun (WGS) entry which is preliminary data.</text>
</comment>
<feature type="region of interest" description="Disordered" evidence="1">
    <location>
        <begin position="75"/>
        <end position="96"/>
    </location>
</feature>
<reference evidence="3" key="1">
    <citation type="journal article" date="2014" name="Cell">
        <title>The Architecture of a Scrambled Genome Reveals Massive Levels of Genomic Rearrangement during Development.</title>
        <authorList>
            <person name="Chen X."/>
            <person name="Bracht J.R."/>
            <person name="Goldman A.D."/>
            <person name="Dolzhenko E."/>
            <person name="Clay D.M."/>
            <person name="Swart E.C."/>
            <person name="Perlman D.H."/>
            <person name="Doak T.G."/>
            <person name="Stuart A."/>
            <person name="Amemiya C.T."/>
            <person name="Sebra R.P."/>
            <person name="Landweber L.F."/>
        </authorList>
    </citation>
    <scope>NUCLEOTIDE SEQUENCE [LARGE SCALE GENOMIC DNA]</scope>
    <source>
        <strain evidence="3">JRB310</strain>
    </source>
</reference>
<evidence type="ECO:0000256" key="1">
    <source>
        <dbReference type="SAM" id="MobiDB-lite"/>
    </source>
</evidence>
<evidence type="ECO:0000313" key="2">
    <source>
        <dbReference type="EMBL" id="KEJ83095.1"/>
    </source>
</evidence>
<protein>
    <submittedName>
        <fullName evidence="2">Uncharacterized protein</fullName>
    </submittedName>
</protein>
<organism evidence="2 3">
    <name type="scientific">Oxytricha trifallax</name>
    <dbReference type="NCBI Taxonomy" id="1172189"/>
    <lineage>
        <taxon>Eukaryota</taxon>
        <taxon>Sar</taxon>
        <taxon>Alveolata</taxon>
        <taxon>Ciliophora</taxon>
        <taxon>Intramacronucleata</taxon>
        <taxon>Spirotrichea</taxon>
        <taxon>Stichotrichia</taxon>
        <taxon>Sporadotrichida</taxon>
        <taxon>Oxytrichidae</taxon>
        <taxon>Oxytrichinae</taxon>
        <taxon>Oxytricha</taxon>
    </lineage>
</organism>
<dbReference type="EMBL" id="ARYC01000504">
    <property type="protein sequence ID" value="KEJ83095.1"/>
    <property type="molecule type" value="Genomic_DNA"/>
</dbReference>
<dbReference type="Proteomes" id="UP000053232">
    <property type="component" value="Unassembled WGS sequence"/>
</dbReference>
<feature type="compositionally biased region" description="Gly residues" evidence="1">
    <location>
        <begin position="82"/>
        <end position="96"/>
    </location>
</feature>
<proteinExistence type="predicted"/>
<keyword evidence="3" id="KW-1185">Reference proteome</keyword>
<evidence type="ECO:0000313" key="3">
    <source>
        <dbReference type="Proteomes" id="UP000053232"/>
    </source>
</evidence>
<dbReference type="AlphaFoldDB" id="A0A073I0S0"/>
<sequence>MTDSDLIKMSLHTQSLTAKTNSFFTQKMESNGKTVVRVEENSEKAIIYLEELITMKRKKEQEKFYQSQIPKMHRDNFEWKNGGNGGHGSGKGNRGF</sequence>
<gene>
    <name evidence="2" type="ORF">OXYTRIMIC_398</name>
</gene>
<name>A0A073I0S0_9SPIT</name>
<accession>A0A073I0S0</accession>